<feature type="compositionally biased region" description="Basic and acidic residues" evidence="7">
    <location>
        <begin position="908"/>
        <end position="926"/>
    </location>
</feature>
<evidence type="ECO:0000259" key="8">
    <source>
        <dbReference type="PROSITE" id="PS50048"/>
    </source>
</evidence>
<dbReference type="CDD" id="cd00067">
    <property type="entry name" value="GAL4"/>
    <property type="match status" value="1"/>
</dbReference>
<reference evidence="9" key="1">
    <citation type="journal article" date="2021" name="Open Biol.">
        <title>Shared evolutionary footprints suggest mitochondrial oxidative damage underlies multiple complex I losses in fungi.</title>
        <authorList>
            <person name="Schikora-Tamarit M.A."/>
            <person name="Marcet-Houben M."/>
            <person name="Nosek J."/>
            <person name="Gabaldon T."/>
        </authorList>
    </citation>
    <scope>NUCLEOTIDE SEQUENCE</scope>
    <source>
        <strain evidence="9">CBS6075</strain>
    </source>
</reference>
<dbReference type="SMART" id="SM00066">
    <property type="entry name" value="GAL4"/>
    <property type="match status" value="1"/>
</dbReference>
<feature type="region of interest" description="Disordered" evidence="7">
    <location>
        <begin position="869"/>
        <end position="936"/>
    </location>
</feature>
<keyword evidence="3" id="KW-0805">Transcription regulation</keyword>
<keyword evidence="2" id="KW-0862">Zinc</keyword>
<feature type="compositionally biased region" description="Polar residues" evidence="7">
    <location>
        <begin position="875"/>
        <end position="885"/>
    </location>
</feature>
<feature type="region of interest" description="Disordered" evidence="7">
    <location>
        <begin position="693"/>
        <end position="715"/>
    </location>
</feature>
<feature type="compositionally biased region" description="Polar residues" evidence="7">
    <location>
        <begin position="733"/>
        <end position="752"/>
    </location>
</feature>
<evidence type="ECO:0000256" key="6">
    <source>
        <dbReference type="ARBA" id="ARBA00023242"/>
    </source>
</evidence>
<keyword evidence="1" id="KW-0479">Metal-binding</keyword>
<keyword evidence="4" id="KW-0238">DNA-binding</keyword>
<evidence type="ECO:0000256" key="2">
    <source>
        <dbReference type="ARBA" id="ARBA00022833"/>
    </source>
</evidence>
<dbReference type="SMART" id="SM00906">
    <property type="entry name" value="Fungal_trans"/>
    <property type="match status" value="1"/>
</dbReference>
<dbReference type="PANTHER" id="PTHR47171">
    <property type="entry name" value="FARA-RELATED"/>
    <property type="match status" value="1"/>
</dbReference>
<feature type="domain" description="Zn(2)-C6 fungal-type" evidence="8">
    <location>
        <begin position="46"/>
        <end position="80"/>
    </location>
</feature>
<keyword evidence="10" id="KW-1185">Reference proteome</keyword>
<feature type="compositionally biased region" description="Polar residues" evidence="7">
    <location>
        <begin position="695"/>
        <end position="715"/>
    </location>
</feature>
<dbReference type="RefSeq" id="XP_046061314.1">
    <property type="nucleotide sequence ID" value="XM_046205363.1"/>
</dbReference>
<gene>
    <name evidence="9" type="ORF">OGAPHI_004299</name>
</gene>
<dbReference type="Pfam" id="PF00172">
    <property type="entry name" value="Zn_clus"/>
    <property type="match status" value="1"/>
</dbReference>
<keyword evidence="6" id="KW-0539">Nucleus</keyword>
<dbReference type="GO" id="GO:0000981">
    <property type="term" value="F:DNA-binding transcription factor activity, RNA polymerase II-specific"/>
    <property type="evidence" value="ECO:0007669"/>
    <property type="project" value="InterPro"/>
</dbReference>
<reference evidence="9" key="2">
    <citation type="submission" date="2021-01" db="EMBL/GenBank/DDBJ databases">
        <authorList>
            <person name="Schikora-Tamarit M.A."/>
        </authorList>
    </citation>
    <scope>NUCLEOTIDE SEQUENCE</scope>
    <source>
        <strain evidence="9">CBS6075</strain>
    </source>
</reference>
<dbReference type="CDD" id="cd12148">
    <property type="entry name" value="fungal_TF_MHR"/>
    <property type="match status" value="1"/>
</dbReference>
<organism evidence="9 10">
    <name type="scientific">Ogataea philodendri</name>
    <dbReference type="NCBI Taxonomy" id="1378263"/>
    <lineage>
        <taxon>Eukaryota</taxon>
        <taxon>Fungi</taxon>
        <taxon>Dikarya</taxon>
        <taxon>Ascomycota</taxon>
        <taxon>Saccharomycotina</taxon>
        <taxon>Pichiomycetes</taxon>
        <taxon>Pichiales</taxon>
        <taxon>Pichiaceae</taxon>
        <taxon>Ogataea</taxon>
    </lineage>
</organism>
<evidence type="ECO:0000313" key="9">
    <source>
        <dbReference type="EMBL" id="KAH3666110.1"/>
    </source>
</evidence>
<dbReference type="PROSITE" id="PS00463">
    <property type="entry name" value="ZN2_CY6_FUNGAL_1"/>
    <property type="match status" value="1"/>
</dbReference>
<feature type="region of interest" description="Disordered" evidence="7">
    <location>
        <begin position="733"/>
        <end position="763"/>
    </location>
</feature>
<dbReference type="GO" id="GO:0003677">
    <property type="term" value="F:DNA binding"/>
    <property type="evidence" value="ECO:0007669"/>
    <property type="project" value="UniProtKB-KW"/>
</dbReference>
<feature type="compositionally biased region" description="Basic residues" evidence="7">
    <location>
        <begin position="887"/>
        <end position="907"/>
    </location>
</feature>
<evidence type="ECO:0000256" key="4">
    <source>
        <dbReference type="ARBA" id="ARBA00023125"/>
    </source>
</evidence>
<dbReference type="AlphaFoldDB" id="A0A9P8T5H6"/>
<dbReference type="SUPFAM" id="SSF57701">
    <property type="entry name" value="Zn2/Cys6 DNA-binding domain"/>
    <property type="match status" value="1"/>
</dbReference>
<keyword evidence="5" id="KW-0804">Transcription</keyword>
<comment type="caution">
    <text evidence="9">The sequence shown here is derived from an EMBL/GenBank/DDBJ whole genome shotgun (WGS) entry which is preliminary data.</text>
</comment>
<protein>
    <recommendedName>
        <fullName evidence="8">Zn(2)-C6 fungal-type domain-containing protein</fullName>
    </recommendedName>
</protein>
<dbReference type="InterPro" id="IPR007219">
    <property type="entry name" value="XnlR_reg_dom"/>
</dbReference>
<sequence length="988" mass="113861">MQDSMSKIPDIPSWNDIKYESSDKAGFPSYENTKTKKSTQMRASKVCVYCHDRKVRCNVSVKPEGQPCTNCNESGTECVIYKRKKRVCRKKSDLLHPDKFWLYSGFEQDLPEFVEPSLQKESLHVNTIKLDPNVVLKKNFGSLLRIEHSLFNSNFSCINDIVEDLILDSEAQGRNRSYRLDEYDFQMLNMYGCFNLPDERTCWTFINNFFLILNPQLPIIDKNQFYEDYKDLRNPPSLLLLYSVLYVGARHSDTVNTSKEELLYLDKICRVMFKRAKVLYDLSIETEPIPLIQSLLCLIWNYENSSLLCKNDYYWTNLAIQSALRLGFHKDNDLNPTLSPYEKLMYKRLFWCLHIKDKLVGLGFATPFMIDLDDCDVSMLQESDLKDTDLSEAEASYFISFIRFANLVDDVVKEQAKMNKLTRSEDLVQSIKQCDQMLISWLEEVPYYLKFRLDDPSTHSFLSGLLTSQYYTLLILTHKANIQRGLGDQYPSWAISFQAAQMVKLIADSMIEHGFLIHVALISHNTLYASTIIMLYHLMNEDKQVARIAEQFFLNILKIWEISSVKWPSCYPMWFIFNRLYSDDAKKRELLNSLVGEQQSKNTMIVNSNGIMLPLPNYHTIYSGPNLPNHTQQNVKMNIPSAQGYTEPYGHSTAHSSKIPLTPDKDLDKLFTNNVFSQSKTLLPKLNLAIGSQLKRPQSPSNKQEPVQSSATTSSDIPVSLWLMNASWQPNFTGRESSSNAKTPATTFTKNPTKTEHNRHDHNTVQLAPPNYDPSSIHIYHNHEPNLMDHIAQGQNPRLRNDYANPAIQAKSLIRRKSFVKLKGSFVAEKEEHPHHIRGQEQQQFIEWEVNQSSTITTCCVVRNEAHDVGHNGGPHSTQTTNDGHTCSRKSFWKGLHGNHHGHREHRTNKESDKANRRDHDERDVIEQPEDANTNRDQGTIYYHTFCFKVIKQMTGNETKNQPTGGQKDPVRTCDVGRRAVSEFMDSQ</sequence>
<dbReference type="InterPro" id="IPR001138">
    <property type="entry name" value="Zn2Cys6_DnaBD"/>
</dbReference>
<dbReference type="GeneID" id="70236264"/>
<dbReference type="Proteomes" id="UP000769157">
    <property type="component" value="Unassembled WGS sequence"/>
</dbReference>
<dbReference type="PANTHER" id="PTHR47171:SF3">
    <property type="entry name" value="FARA-RELATED"/>
    <property type="match status" value="1"/>
</dbReference>
<evidence type="ECO:0000256" key="3">
    <source>
        <dbReference type="ARBA" id="ARBA00023015"/>
    </source>
</evidence>
<evidence type="ECO:0000313" key="10">
    <source>
        <dbReference type="Proteomes" id="UP000769157"/>
    </source>
</evidence>
<feature type="compositionally biased region" description="Basic and acidic residues" evidence="7">
    <location>
        <begin position="753"/>
        <end position="763"/>
    </location>
</feature>
<dbReference type="PROSITE" id="PS50048">
    <property type="entry name" value="ZN2_CY6_FUNGAL_2"/>
    <property type="match status" value="1"/>
</dbReference>
<evidence type="ECO:0000256" key="5">
    <source>
        <dbReference type="ARBA" id="ARBA00023163"/>
    </source>
</evidence>
<dbReference type="GO" id="GO:0006351">
    <property type="term" value="P:DNA-templated transcription"/>
    <property type="evidence" value="ECO:0007669"/>
    <property type="project" value="InterPro"/>
</dbReference>
<name>A0A9P8T5H6_9ASCO</name>
<evidence type="ECO:0000256" key="1">
    <source>
        <dbReference type="ARBA" id="ARBA00022723"/>
    </source>
</evidence>
<proteinExistence type="predicted"/>
<dbReference type="Pfam" id="PF04082">
    <property type="entry name" value="Fungal_trans"/>
    <property type="match status" value="1"/>
</dbReference>
<dbReference type="Gene3D" id="4.10.240.10">
    <property type="entry name" value="Zn(2)-C6 fungal-type DNA-binding domain"/>
    <property type="match status" value="1"/>
</dbReference>
<dbReference type="InterPro" id="IPR036864">
    <property type="entry name" value="Zn2-C6_fun-type_DNA-bd_sf"/>
</dbReference>
<dbReference type="EMBL" id="JAEUBE010000295">
    <property type="protein sequence ID" value="KAH3666110.1"/>
    <property type="molecule type" value="Genomic_DNA"/>
</dbReference>
<evidence type="ECO:0000256" key="7">
    <source>
        <dbReference type="SAM" id="MobiDB-lite"/>
    </source>
</evidence>
<dbReference type="OrthoDB" id="5121955at2759"/>
<accession>A0A9P8T5H6</accession>
<dbReference type="GO" id="GO:0008270">
    <property type="term" value="F:zinc ion binding"/>
    <property type="evidence" value="ECO:0007669"/>
    <property type="project" value="InterPro"/>
</dbReference>
<dbReference type="InterPro" id="IPR052073">
    <property type="entry name" value="Amide_Lactam_Regulators"/>
</dbReference>